<dbReference type="PANTHER" id="PTHR34183:SF8">
    <property type="entry name" value="ENDOLYTIC PEPTIDOGLYCAN TRANSGLYCOSYLASE RLPA-RELATED"/>
    <property type="match status" value="1"/>
</dbReference>
<dbReference type="InterPro" id="IPR009009">
    <property type="entry name" value="RlpA-like_DPBB"/>
</dbReference>
<protein>
    <recommendedName>
        <fullName evidence="3">Probable endolytic peptidoglycan transglycosylase RlpA</fullName>
        <ecNumber evidence="3">4.2.2.-</ecNumber>
    </recommendedName>
</protein>
<feature type="compositionally biased region" description="Low complexity" evidence="5">
    <location>
        <begin position="88"/>
        <end position="104"/>
    </location>
</feature>
<evidence type="ECO:0000256" key="4">
    <source>
        <dbReference type="RuleBase" id="RU003495"/>
    </source>
</evidence>
<evidence type="ECO:0000313" key="7">
    <source>
        <dbReference type="EMBL" id="MBB5873936.1"/>
    </source>
</evidence>
<dbReference type="InterPro" id="IPR034718">
    <property type="entry name" value="RlpA"/>
</dbReference>
<evidence type="ECO:0000256" key="3">
    <source>
        <dbReference type="HAMAP-Rule" id="MF_02071"/>
    </source>
</evidence>
<accession>A0A841C225</accession>
<dbReference type="EMBL" id="JACHMN010000003">
    <property type="protein sequence ID" value="MBB5873936.1"/>
    <property type="molecule type" value="Genomic_DNA"/>
</dbReference>
<keyword evidence="7" id="KW-0449">Lipoprotein</keyword>
<sequence length="221" mass="23082">MPGRHTAEFPKPDFDQKPADPKPTFDKPAPRHARSGPLLPLASAAVATVILAGGAYSVSQMSFEPDGQATLAIDREPGHVSRNLQRDAAPSPSASASPTAIPTPSVTPTPSPTKAVVKPSPTPKSRVVSSGSCEASFYDEPQGTANGEVFDPTAMTAAHKTLKFNSRVRVTNIANGKSVIVRINDRGPYIDGRCLDLSSAAFAKIASLGAGHAEVRYEVLG</sequence>
<comment type="caution">
    <text evidence="7">The sequence shown here is derived from an EMBL/GenBank/DDBJ whole genome shotgun (WGS) entry which is preliminary data.</text>
</comment>
<dbReference type="GO" id="GO:0008932">
    <property type="term" value="F:lytic endotransglycosylase activity"/>
    <property type="evidence" value="ECO:0007669"/>
    <property type="project" value="UniProtKB-UniRule"/>
</dbReference>
<dbReference type="InterPro" id="IPR036908">
    <property type="entry name" value="RlpA-like_sf"/>
</dbReference>
<dbReference type="HAMAP" id="MF_02071">
    <property type="entry name" value="RlpA"/>
    <property type="match status" value="1"/>
</dbReference>
<dbReference type="GO" id="GO:0000270">
    <property type="term" value="P:peptidoglycan metabolic process"/>
    <property type="evidence" value="ECO:0007669"/>
    <property type="project" value="UniProtKB-UniRule"/>
</dbReference>
<evidence type="ECO:0000256" key="5">
    <source>
        <dbReference type="SAM" id="MobiDB-lite"/>
    </source>
</evidence>
<evidence type="ECO:0000256" key="1">
    <source>
        <dbReference type="ARBA" id="ARBA00023239"/>
    </source>
</evidence>
<dbReference type="RefSeq" id="WP_246467577.1">
    <property type="nucleotide sequence ID" value="NZ_JACHMN010000003.1"/>
</dbReference>
<feature type="compositionally biased region" description="Basic and acidic residues" evidence="5">
    <location>
        <begin position="1"/>
        <end position="29"/>
    </location>
</feature>
<proteinExistence type="inferred from homology"/>
<feature type="region of interest" description="Disordered" evidence="5">
    <location>
        <begin position="1"/>
        <end position="36"/>
    </location>
</feature>
<keyword evidence="2 3" id="KW-0961">Cell wall biogenesis/degradation</keyword>
<dbReference type="InterPro" id="IPR012997">
    <property type="entry name" value="RplA"/>
</dbReference>
<organism evidence="7 8">
    <name type="scientific">Allocatelliglobosispora scoriae</name>
    <dbReference type="NCBI Taxonomy" id="643052"/>
    <lineage>
        <taxon>Bacteria</taxon>
        <taxon>Bacillati</taxon>
        <taxon>Actinomycetota</taxon>
        <taxon>Actinomycetes</taxon>
        <taxon>Micromonosporales</taxon>
        <taxon>Micromonosporaceae</taxon>
        <taxon>Allocatelliglobosispora</taxon>
    </lineage>
</organism>
<name>A0A841C225_9ACTN</name>
<dbReference type="AlphaFoldDB" id="A0A841C225"/>
<evidence type="ECO:0000259" key="6">
    <source>
        <dbReference type="Pfam" id="PF03330"/>
    </source>
</evidence>
<comment type="function">
    <text evidence="3">Lytic transglycosylase with a strong preference for naked glycan strands that lack stem peptides.</text>
</comment>
<dbReference type="SUPFAM" id="SSF50685">
    <property type="entry name" value="Barwin-like endoglucanases"/>
    <property type="match status" value="1"/>
</dbReference>
<comment type="similarity">
    <text evidence="3 4">Belongs to the RlpA family.</text>
</comment>
<evidence type="ECO:0000256" key="2">
    <source>
        <dbReference type="ARBA" id="ARBA00023316"/>
    </source>
</evidence>
<dbReference type="NCBIfam" id="TIGR00413">
    <property type="entry name" value="rlpA"/>
    <property type="match status" value="1"/>
</dbReference>
<dbReference type="PANTHER" id="PTHR34183">
    <property type="entry name" value="ENDOLYTIC PEPTIDOGLYCAN TRANSGLYCOSYLASE RLPA"/>
    <property type="match status" value="1"/>
</dbReference>
<dbReference type="EC" id="4.2.2.-" evidence="3"/>
<keyword evidence="1 3" id="KW-0456">Lyase</keyword>
<dbReference type="Proteomes" id="UP000587527">
    <property type="component" value="Unassembled WGS sequence"/>
</dbReference>
<dbReference type="Pfam" id="PF03330">
    <property type="entry name" value="DPBB_1"/>
    <property type="match status" value="1"/>
</dbReference>
<feature type="domain" description="RlpA-like protein double-psi beta-barrel" evidence="6">
    <location>
        <begin position="134"/>
        <end position="217"/>
    </location>
</feature>
<reference evidence="7 8" key="1">
    <citation type="submission" date="2020-08" db="EMBL/GenBank/DDBJ databases">
        <title>Sequencing the genomes of 1000 actinobacteria strains.</title>
        <authorList>
            <person name="Klenk H.-P."/>
        </authorList>
    </citation>
    <scope>NUCLEOTIDE SEQUENCE [LARGE SCALE GENOMIC DNA]</scope>
    <source>
        <strain evidence="7 8">DSM 45362</strain>
    </source>
</reference>
<dbReference type="Gene3D" id="2.40.40.10">
    <property type="entry name" value="RlpA-like domain"/>
    <property type="match status" value="1"/>
</dbReference>
<gene>
    <name evidence="3" type="primary">rlpA</name>
    <name evidence="7" type="ORF">F4553_007370</name>
</gene>
<evidence type="ECO:0000313" key="8">
    <source>
        <dbReference type="Proteomes" id="UP000587527"/>
    </source>
</evidence>
<dbReference type="GO" id="GO:0071555">
    <property type="term" value="P:cell wall organization"/>
    <property type="evidence" value="ECO:0007669"/>
    <property type="project" value="UniProtKB-KW"/>
</dbReference>
<keyword evidence="8" id="KW-1185">Reference proteome</keyword>
<dbReference type="CDD" id="cd22268">
    <property type="entry name" value="DPBB_RlpA-like"/>
    <property type="match status" value="1"/>
</dbReference>
<feature type="region of interest" description="Disordered" evidence="5">
    <location>
        <begin position="82"/>
        <end position="129"/>
    </location>
</feature>